<dbReference type="InterPro" id="IPR011051">
    <property type="entry name" value="RmlC_Cupin_sf"/>
</dbReference>
<keyword evidence="1" id="KW-0732">Signal</keyword>
<sequence length="297" mass="32050">MTKNFPMKNIRKFLLLAFVLFVTALGCAQVTSQSTVPKAEVETNSEVVLMSEVEWGPLNPARGDQSPKAGTLWGDRTASGASGFLVEFVDGFSSPPHIHNVTYRGMVISGTIHNDDPNAEKMWLPKDSFWTQPAGGVHITAAKGSKNLAYIEIEDGPYLVLPTEKAFSSSEKPINVDASNIVWVNQPGITDSTNGAKVAFLWGKPQENQLNGTLIKLPGGFNGKIRSHGSTFGAVVIQGQPQYQVPGETEVKALVPGSYFSSKGKSVHQVSSKAGKESIIYVRTDGKFDVIPEQSKN</sequence>
<evidence type="ECO:0000313" key="3">
    <source>
        <dbReference type="Proteomes" id="UP000218418"/>
    </source>
</evidence>
<evidence type="ECO:0008006" key="4">
    <source>
        <dbReference type="Google" id="ProtNLM"/>
    </source>
</evidence>
<dbReference type="Proteomes" id="UP000218418">
    <property type="component" value="Chromosome"/>
</dbReference>
<evidence type="ECO:0000256" key="1">
    <source>
        <dbReference type="SAM" id="SignalP"/>
    </source>
</evidence>
<name>A0A1Z4LZA6_9CYAN</name>
<dbReference type="CDD" id="cd06989">
    <property type="entry name" value="cupin_DRT102"/>
    <property type="match status" value="1"/>
</dbReference>
<keyword evidence="3" id="KW-1185">Reference proteome</keyword>
<dbReference type="SUPFAM" id="SSF51182">
    <property type="entry name" value="RmlC-like cupins"/>
    <property type="match status" value="1"/>
</dbReference>
<evidence type="ECO:0000313" key="2">
    <source>
        <dbReference type="EMBL" id="BAY86569.1"/>
    </source>
</evidence>
<organism evidence="2 3">
    <name type="scientific">Calothrix parasitica NIES-267</name>
    <dbReference type="NCBI Taxonomy" id="1973488"/>
    <lineage>
        <taxon>Bacteria</taxon>
        <taxon>Bacillati</taxon>
        <taxon>Cyanobacteriota</taxon>
        <taxon>Cyanophyceae</taxon>
        <taxon>Nostocales</taxon>
        <taxon>Calotrichaceae</taxon>
        <taxon>Calothrix</taxon>
    </lineage>
</organism>
<feature type="chain" id="PRO_5012328629" description="DUF4437 domain-containing protein" evidence="1">
    <location>
        <begin position="29"/>
        <end position="297"/>
    </location>
</feature>
<protein>
    <recommendedName>
        <fullName evidence="4">DUF4437 domain-containing protein</fullName>
    </recommendedName>
</protein>
<proteinExistence type="predicted"/>
<dbReference type="AlphaFoldDB" id="A0A1Z4LZA6"/>
<accession>A0A1Z4LZA6</accession>
<dbReference type="Pfam" id="PF14499">
    <property type="entry name" value="DUF4437"/>
    <property type="match status" value="1"/>
</dbReference>
<dbReference type="Gene3D" id="2.60.120.10">
    <property type="entry name" value="Jelly Rolls"/>
    <property type="match status" value="2"/>
</dbReference>
<dbReference type="EMBL" id="AP018227">
    <property type="protein sequence ID" value="BAY86569.1"/>
    <property type="molecule type" value="Genomic_DNA"/>
</dbReference>
<reference evidence="2 3" key="1">
    <citation type="submission" date="2017-06" db="EMBL/GenBank/DDBJ databases">
        <title>Genome sequencing of cyanobaciteial culture collection at National Institute for Environmental Studies (NIES).</title>
        <authorList>
            <person name="Hirose Y."/>
            <person name="Shimura Y."/>
            <person name="Fujisawa T."/>
            <person name="Nakamura Y."/>
            <person name="Kawachi M."/>
        </authorList>
    </citation>
    <scope>NUCLEOTIDE SEQUENCE [LARGE SCALE GENOMIC DNA]</scope>
    <source>
        <strain evidence="2 3">NIES-267</strain>
    </source>
</reference>
<feature type="signal peptide" evidence="1">
    <location>
        <begin position="1"/>
        <end position="28"/>
    </location>
</feature>
<gene>
    <name evidence="2" type="ORF">NIES267_60790</name>
</gene>
<dbReference type="InterPro" id="IPR014710">
    <property type="entry name" value="RmlC-like_jellyroll"/>
</dbReference>
<dbReference type="InterPro" id="IPR028013">
    <property type="entry name" value="DUF4437"/>
</dbReference>
<dbReference type="PROSITE" id="PS51257">
    <property type="entry name" value="PROKAR_LIPOPROTEIN"/>
    <property type="match status" value="1"/>
</dbReference>